<evidence type="ECO:0000313" key="1">
    <source>
        <dbReference type="EMBL" id="PIE31173.1"/>
    </source>
</evidence>
<evidence type="ECO:0000313" key="2">
    <source>
        <dbReference type="Proteomes" id="UP000230821"/>
    </source>
</evidence>
<organism evidence="1 2">
    <name type="scientific">candidate division KSB3 bacterium</name>
    <dbReference type="NCBI Taxonomy" id="2044937"/>
    <lineage>
        <taxon>Bacteria</taxon>
        <taxon>candidate division KSB3</taxon>
    </lineage>
</organism>
<accession>A0A2G6K681</accession>
<comment type="caution">
    <text evidence="1">The sequence shown here is derived from an EMBL/GenBank/DDBJ whole genome shotgun (WGS) entry which is preliminary data.</text>
</comment>
<gene>
    <name evidence="1" type="ORF">CSA56_19130</name>
</gene>
<dbReference type="EMBL" id="PDSK01000176">
    <property type="protein sequence ID" value="PIE31173.1"/>
    <property type="molecule type" value="Genomic_DNA"/>
</dbReference>
<dbReference type="AlphaFoldDB" id="A0A2G6K681"/>
<name>A0A2G6K681_9BACT</name>
<dbReference type="Proteomes" id="UP000230821">
    <property type="component" value="Unassembled WGS sequence"/>
</dbReference>
<proteinExistence type="predicted"/>
<reference evidence="1 2" key="1">
    <citation type="submission" date="2017-10" db="EMBL/GenBank/DDBJ databases">
        <title>Novel microbial diversity and functional potential in the marine mammal oral microbiome.</title>
        <authorList>
            <person name="Dudek N.K."/>
            <person name="Sun C.L."/>
            <person name="Burstein D."/>
            <person name="Kantor R.S."/>
            <person name="Aliaga Goltsman D.S."/>
            <person name="Bik E.M."/>
            <person name="Thomas B.C."/>
            <person name="Banfield J.F."/>
            <person name="Relman D.A."/>
        </authorList>
    </citation>
    <scope>NUCLEOTIDE SEQUENCE [LARGE SCALE GENOMIC DNA]</scope>
    <source>
        <strain evidence="1">DOLJORAL78_47_16</strain>
    </source>
</reference>
<sequence>MTAPKVYRSTDPNGPVACATPQSLINILDACLVDGYGDLPGAGWTRPFASEDGTGAVYKQGAGGNGMYLKIFGVAELPAGIRFDAVGRGIHGAAIFESMTDYSNGMGRTPSSDTVFTKGMMPVASRPLQKATEDTFSCAWILIADSAFFYFFCWPTEVDFLQQPENVANFGFGAGSFIALNNDESCNNVIFAYASHSCCYGYFASGNYNKIGPVYAAGTSSTFNFKRLSTPFLQKNSNANIYVQRLASGADGCYPACLAWGGGPVDGAYDESLPLLVSRPYLADGAFANTLRGWLPGFYTSNYKALFQSGTIIEEGGKKFIAIKNEDFFLLIDIGDTFRP</sequence>
<protein>
    <submittedName>
        <fullName evidence="1">Uncharacterized protein</fullName>
    </submittedName>
</protein>